<name>J9B404_WUCBA</name>
<dbReference type="AlphaFoldDB" id="J9B404"/>
<sequence>MEQVETAGGSEAIFELINIIRQDPSIWDRTSTTYITHFDLKIHRFAEIAEQLNLEA</sequence>
<comment type="caution">
    <text evidence="1">The sequence shown here is derived from an EMBL/GenBank/DDBJ whole genome shotgun (WGS) entry which is preliminary data.</text>
</comment>
<evidence type="ECO:0000313" key="2">
    <source>
        <dbReference type="Proteomes" id="UP000004810"/>
    </source>
</evidence>
<dbReference type="EMBL" id="ADBV01003420">
    <property type="protein sequence ID" value="EJW81725.1"/>
    <property type="molecule type" value="Genomic_DNA"/>
</dbReference>
<evidence type="ECO:0000313" key="1">
    <source>
        <dbReference type="EMBL" id="EJW81725.1"/>
    </source>
</evidence>
<organism evidence="1 2">
    <name type="scientific">Wuchereria bancrofti</name>
    <dbReference type="NCBI Taxonomy" id="6293"/>
    <lineage>
        <taxon>Eukaryota</taxon>
        <taxon>Metazoa</taxon>
        <taxon>Ecdysozoa</taxon>
        <taxon>Nematoda</taxon>
        <taxon>Chromadorea</taxon>
        <taxon>Rhabditida</taxon>
        <taxon>Spirurina</taxon>
        <taxon>Spiruromorpha</taxon>
        <taxon>Filarioidea</taxon>
        <taxon>Onchocercidae</taxon>
        <taxon>Wuchereria</taxon>
    </lineage>
</organism>
<proteinExistence type="predicted"/>
<feature type="non-terminal residue" evidence="1">
    <location>
        <position position="56"/>
    </location>
</feature>
<protein>
    <submittedName>
        <fullName evidence="1">Uncharacterized protein</fullName>
    </submittedName>
</protein>
<gene>
    <name evidence="1" type="ORF">WUBG_07365</name>
</gene>
<dbReference type="Proteomes" id="UP000004810">
    <property type="component" value="Unassembled WGS sequence"/>
</dbReference>
<accession>J9B404</accession>
<reference evidence="2" key="1">
    <citation type="submission" date="2012-08" db="EMBL/GenBank/DDBJ databases">
        <title>The Genome Sequence of Wuchereria bancrofti.</title>
        <authorList>
            <person name="Nutman T.B."/>
            <person name="Fink D.L."/>
            <person name="Russ C."/>
            <person name="Young S."/>
            <person name="Zeng Q."/>
            <person name="Koehrsen M."/>
            <person name="Alvarado L."/>
            <person name="Berlin A."/>
            <person name="Chapman S.B."/>
            <person name="Chen Z."/>
            <person name="Freedman E."/>
            <person name="Gellesch M."/>
            <person name="Goldberg J."/>
            <person name="Griggs A."/>
            <person name="Gujja S."/>
            <person name="Heilman E.R."/>
            <person name="Heiman D."/>
            <person name="Hepburn T."/>
            <person name="Howarth C."/>
            <person name="Jen D."/>
            <person name="Larson L."/>
            <person name="Lewis B."/>
            <person name="Mehta T."/>
            <person name="Park D."/>
            <person name="Pearson M."/>
            <person name="Roberts A."/>
            <person name="Saif S."/>
            <person name="Shea T."/>
            <person name="Shenoy N."/>
            <person name="Sisk P."/>
            <person name="Stolte C."/>
            <person name="Sykes S."/>
            <person name="Walk T."/>
            <person name="White J."/>
            <person name="Yandava C."/>
            <person name="Haas B."/>
            <person name="Henn M.R."/>
            <person name="Nusbaum C."/>
            <person name="Birren B."/>
        </authorList>
    </citation>
    <scope>NUCLEOTIDE SEQUENCE [LARGE SCALE GENOMIC DNA]</scope>
    <source>
        <strain evidence="2">NA</strain>
    </source>
</reference>